<dbReference type="RefSeq" id="WP_142888164.1">
    <property type="nucleotide sequence ID" value="NZ_VIKR01000001.1"/>
</dbReference>
<proteinExistence type="predicted"/>
<keyword evidence="1" id="KW-0472">Membrane</keyword>
<comment type="caution">
    <text evidence="2">The sequence shown here is derived from an EMBL/GenBank/DDBJ whole genome shotgun (WGS) entry which is preliminary data.</text>
</comment>
<keyword evidence="1" id="KW-1133">Transmembrane helix</keyword>
<sequence>MTIEQLLNGAHEVVEIYEFWLIVFGLILMLVKLYQWAKNRKTGALVIGILVQMVLPDPEIEQRIKIIQEKKQNKNQQQENDCDLYDRLFDKNANCLDNVSTASEPEDSKK</sequence>
<organism evidence="2 3">
    <name type="scientific">Aliikangiella marina</name>
    <dbReference type="NCBI Taxonomy" id="1712262"/>
    <lineage>
        <taxon>Bacteria</taxon>
        <taxon>Pseudomonadati</taxon>
        <taxon>Pseudomonadota</taxon>
        <taxon>Gammaproteobacteria</taxon>
        <taxon>Oceanospirillales</taxon>
        <taxon>Pleioneaceae</taxon>
        <taxon>Aliikangiella</taxon>
    </lineage>
</organism>
<keyword evidence="3" id="KW-1185">Reference proteome</keyword>
<evidence type="ECO:0000313" key="2">
    <source>
        <dbReference type="EMBL" id="TQV76804.1"/>
    </source>
</evidence>
<evidence type="ECO:0000256" key="1">
    <source>
        <dbReference type="SAM" id="Phobius"/>
    </source>
</evidence>
<dbReference type="OrthoDB" id="6388324at2"/>
<keyword evidence="1" id="KW-0812">Transmembrane</keyword>
<dbReference type="AlphaFoldDB" id="A0A545THV2"/>
<gene>
    <name evidence="2" type="ORF">FLL45_02275</name>
</gene>
<feature type="transmembrane region" description="Helical" evidence="1">
    <location>
        <begin position="16"/>
        <end position="34"/>
    </location>
</feature>
<accession>A0A545THV2</accession>
<name>A0A545THV2_9GAMM</name>
<dbReference type="EMBL" id="VIKR01000001">
    <property type="protein sequence ID" value="TQV76804.1"/>
    <property type="molecule type" value="Genomic_DNA"/>
</dbReference>
<dbReference type="Proteomes" id="UP000317839">
    <property type="component" value="Unassembled WGS sequence"/>
</dbReference>
<reference evidence="2 3" key="1">
    <citation type="submission" date="2019-06" db="EMBL/GenBank/DDBJ databases">
        <title>Draft genome of Aliikangiella marina GYP-15.</title>
        <authorList>
            <person name="Wang G."/>
        </authorList>
    </citation>
    <scope>NUCLEOTIDE SEQUENCE [LARGE SCALE GENOMIC DNA]</scope>
    <source>
        <strain evidence="2 3">GYP-15</strain>
    </source>
</reference>
<protein>
    <submittedName>
        <fullName evidence="2">Uncharacterized protein</fullName>
    </submittedName>
</protein>
<evidence type="ECO:0000313" key="3">
    <source>
        <dbReference type="Proteomes" id="UP000317839"/>
    </source>
</evidence>